<accession>A0ABW3PGN3</accession>
<organism evidence="7 8">
    <name type="scientific">Lentilactobacillus raoultii</name>
    <dbReference type="NCBI Taxonomy" id="1987503"/>
    <lineage>
        <taxon>Bacteria</taxon>
        <taxon>Bacillati</taxon>
        <taxon>Bacillota</taxon>
        <taxon>Bacilli</taxon>
        <taxon>Lactobacillales</taxon>
        <taxon>Lactobacillaceae</taxon>
        <taxon>Lentilactobacillus</taxon>
    </lineage>
</organism>
<protein>
    <submittedName>
        <fullName evidence="7">Matrixin family metalloprotease</fullName>
        <ecNumber evidence="7">3.4.24.-</ecNumber>
    </submittedName>
</protein>
<evidence type="ECO:0000256" key="5">
    <source>
        <dbReference type="ARBA" id="ARBA00023049"/>
    </source>
</evidence>
<dbReference type="Gene3D" id="3.40.390.10">
    <property type="entry name" value="Collagenase (Catalytic Domain)"/>
    <property type="match status" value="1"/>
</dbReference>
<evidence type="ECO:0000313" key="7">
    <source>
        <dbReference type="EMBL" id="MFD1125544.1"/>
    </source>
</evidence>
<evidence type="ECO:0000313" key="8">
    <source>
        <dbReference type="Proteomes" id="UP001597156"/>
    </source>
</evidence>
<evidence type="ECO:0000259" key="6">
    <source>
        <dbReference type="SMART" id="SM00235"/>
    </source>
</evidence>
<keyword evidence="1" id="KW-0645">Protease</keyword>
<proteinExistence type="predicted"/>
<dbReference type="SMART" id="SM00235">
    <property type="entry name" value="ZnMc"/>
    <property type="match status" value="1"/>
</dbReference>
<dbReference type="InterPro" id="IPR001818">
    <property type="entry name" value="Pept_M10_metallopeptidase"/>
</dbReference>
<keyword evidence="8" id="KW-1185">Reference proteome</keyword>
<dbReference type="PANTHER" id="PTHR10201">
    <property type="entry name" value="MATRIX METALLOPROTEINASE"/>
    <property type="match status" value="1"/>
</dbReference>
<dbReference type="Proteomes" id="UP001597156">
    <property type="component" value="Unassembled WGS sequence"/>
</dbReference>
<dbReference type="RefSeq" id="WP_121977920.1">
    <property type="nucleotide sequence ID" value="NZ_JBHTLH010000033.1"/>
</dbReference>
<keyword evidence="2" id="KW-0479">Metal-binding</keyword>
<dbReference type="PANTHER" id="PTHR10201:SF323">
    <property type="entry name" value="MATRIX METALLOPROTEINASE-21"/>
    <property type="match status" value="1"/>
</dbReference>
<dbReference type="Pfam" id="PF00413">
    <property type="entry name" value="Peptidase_M10"/>
    <property type="match status" value="1"/>
</dbReference>
<dbReference type="SUPFAM" id="SSF55486">
    <property type="entry name" value="Metalloproteases ('zincins'), catalytic domain"/>
    <property type="match status" value="1"/>
</dbReference>
<name>A0ABW3PGN3_9LACO</name>
<sequence length="231" mass="26035">MKWVNRAVVVIVVLLTLNVFVQPGAMTSIGKRVTNAMDLPGMLKTEIDRATKHVENAQNTQNNSNATPIENIVQGRTLSNHYYYRFAANVPDRAKRTFLQAVRQYNATGIVKISPLTDRTSSQVNEMTFYVYHKRLRTGSGSVELGLGGPKIYPWVGSHHDDLNRGKAGLNMEYPQVSLRRSVALHEIGHVLGLDHSQRRDSIMFPVDQGRTQLSKEDLATLRKIYHHSTK</sequence>
<evidence type="ECO:0000256" key="3">
    <source>
        <dbReference type="ARBA" id="ARBA00022801"/>
    </source>
</evidence>
<evidence type="ECO:0000256" key="4">
    <source>
        <dbReference type="ARBA" id="ARBA00022833"/>
    </source>
</evidence>
<keyword evidence="3 7" id="KW-0378">Hydrolase</keyword>
<evidence type="ECO:0000256" key="1">
    <source>
        <dbReference type="ARBA" id="ARBA00022670"/>
    </source>
</evidence>
<comment type="caution">
    <text evidence="7">The sequence shown here is derived from an EMBL/GenBank/DDBJ whole genome shotgun (WGS) entry which is preliminary data.</text>
</comment>
<gene>
    <name evidence="7" type="ORF">ACFQ22_09300</name>
</gene>
<keyword evidence="4" id="KW-0862">Zinc</keyword>
<dbReference type="EMBL" id="JBHTLH010000033">
    <property type="protein sequence ID" value="MFD1125544.1"/>
    <property type="molecule type" value="Genomic_DNA"/>
</dbReference>
<dbReference type="InterPro" id="IPR006026">
    <property type="entry name" value="Peptidase_Metallo"/>
</dbReference>
<keyword evidence="5 7" id="KW-0482">Metalloprotease</keyword>
<evidence type="ECO:0000256" key="2">
    <source>
        <dbReference type="ARBA" id="ARBA00022723"/>
    </source>
</evidence>
<feature type="domain" description="Peptidase metallopeptidase" evidence="6">
    <location>
        <begin position="74"/>
        <end position="228"/>
    </location>
</feature>
<dbReference type="EC" id="3.4.24.-" evidence="7"/>
<reference evidence="8" key="1">
    <citation type="journal article" date="2019" name="Int. J. Syst. Evol. Microbiol.">
        <title>The Global Catalogue of Microorganisms (GCM) 10K type strain sequencing project: providing services to taxonomists for standard genome sequencing and annotation.</title>
        <authorList>
            <consortium name="The Broad Institute Genomics Platform"/>
            <consortium name="The Broad Institute Genome Sequencing Center for Infectious Disease"/>
            <person name="Wu L."/>
            <person name="Ma J."/>
        </authorList>
    </citation>
    <scope>NUCLEOTIDE SEQUENCE [LARGE SCALE GENOMIC DNA]</scope>
    <source>
        <strain evidence="8">CCUG 71848</strain>
    </source>
</reference>
<dbReference type="InterPro" id="IPR024079">
    <property type="entry name" value="MetalloPept_cat_dom_sf"/>
</dbReference>
<dbReference type="GO" id="GO:0008237">
    <property type="term" value="F:metallopeptidase activity"/>
    <property type="evidence" value="ECO:0007669"/>
    <property type="project" value="UniProtKB-KW"/>
</dbReference>